<protein>
    <recommendedName>
        <fullName evidence="11">Ceramidase</fullName>
    </recommendedName>
</protein>
<dbReference type="HOGENOM" id="CLU_068425_0_0_4"/>
<name>D8IUH5_HERSS</name>
<evidence type="ECO:0000256" key="2">
    <source>
        <dbReference type="ARBA" id="ARBA00022692"/>
    </source>
</evidence>
<dbReference type="AlphaFoldDB" id="D8IUH5"/>
<feature type="binding site" evidence="7">
    <location>
        <position position="73"/>
    </location>
    <ligand>
        <name>Zn(2+)</name>
        <dbReference type="ChEBI" id="CHEBI:29105"/>
        <note>catalytic</note>
    </ligand>
</feature>
<feature type="transmembrane region" description="Helical" evidence="8">
    <location>
        <begin position="165"/>
        <end position="190"/>
    </location>
</feature>
<keyword evidence="7" id="KW-0862">Zinc</keyword>
<evidence type="ECO:0000256" key="3">
    <source>
        <dbReference type="ARBA" id="ARBA00022801"/>
    </source>
</evidence>
<keyword evidence="2 8" id="KW-0812">Transmembrane</keyword>
<dbReference type="GeneID" id="29390046"/>
<evidence type="ECO:0000256" key="4">
    <source>
        <dbReference type="ARBA" id="ARBA00022989"/>
    </source>
</evidence>
<evidence type="ECO:0000313" key="10">
    <source>
        <dbReference type="Proteomes" id="UP000000329"/>
    </source>
</evidence>
<dbReference type="eggNOG" id="ENOG5032TAD">
    <property type="taxonomic scope" value="Bacteria"/>
</dbReference>
<dbReference type="GO" id="GO:0016020">
    <property type="term" value="C:membrane"/>
    <property type="evidence" value="ECO:0007669"/>
    <property type="project" value="UniProtKB-SubCell"/>
</dbReference>
<feature type="binding site" evidence="7">
    <location>
        <position position="198"/>
    </location>
    <ligand>
        <name>Zn(2+)</name>
        <dbReference type="ChEBI" id="CHEBI:29105"/>
        <note>catalytic</note>
    </ligand>
</feature>
<sequence length="227" mass="25037">MNDSLFAPVDLYCERLSPAFWAEPVNALSNLGFIVAAYCAWRLLKSRGMRTSSTAGILALMIAVIGIGSFLFHTVAVRWALLADVIPISLYQVLFLAFYLRQVARLSLPVVAAWLLAFFATSYGIGALPDQWLNGSLSSYGSAWLFIAGLGVYHWRPDKHEPMTLLLALGVFTLSLAFRSADMAVCHYVSIGTHMFWHLSNSIVLYLTTRAFIVNLQPLQQSGGEKG</sequence>
<keyword evidence="6" id="KW-0479">Metal-binding</keyword>
<proteinExistence type="predicted"/>
<evidence type="ECO:0000256" key="5">
    <source>
        <dbReference type="ARBA" id="ARBA00023136"/>
    </source>
</evidence>
<feature type="transmembrane region" description="Helical" evidence="8">
    <location>
        <begin position="20"/>
        <end position="41"/>
    </location>
</feature>
<keyword evidence="6" id="KW-0106">Calcium</keyword>
<evidence type="ECO:0000313" key="9">
    <source>
        <dbReference type="EMBL" id="ADJ65707.1"/>
    </source>
</evidence>
<evidence type="ECO:0000256" key="7">
    <source>
        <dbReference type="PIRSR" id="PIRSR608901-2"/>
    </source>
</evidence>
<feature type="binding site" evidence="7">
    <location>
        <position position="194"/>
    </location>
    <ligand>
        <name>Zn(2+)</name>
        <dbReference type="ChEBI" id="CHEBI:29105"/>
        <note>catalytic</note>
    </ligand>
</feature>
<dbReference type="Proteomes" id="UP000000329">
    <property type="component" value="Chromosome"/>
</dbReference>
<dbReference type="TCDB" id="9.B.108.1.5">
    <property type="family name" value="the putative 7/8 tms porter (p7/8p) family"/>
</dbReference>
<dbReference type="EMBL" id="CP002039">
    <property type="protein sequence ID" value="ADJ65707.1"/>
    <property type="molecule type" value="Genomic_DNA"/>
</dbReference>
<reference evidence="9 10" key="1">
    <citation type="submission" date="2010-04" db="EMBL/GenBank/DDBJ databases">
        <title>The genome of Herbaspirillum seropedicae SmR1, an endophytic, nitrogen-fixing, plant-growth promoting beta-Proteobacteria.</title>
        <authorList>
            <person name="Pedrosa F.O."/>
            <person name="Monteiro R.A."/>
            <person name="Wassem R."/>
            <person name="Cruz L.M."/>
            <person name="Ayub R.A."/>
            <person name="Colauto N.B."/>
            <person name="Fernandez M.A."/>
            <person name="Fungaro M.H.P."/>
            <person name="Grisard E.C."/>
            <person name="Hungria M."/>
            <person name="Madeira H.M.F."/>
            <person name="Nodari R.O."/>
            <person name="Osaku C.A."/>
            <person name="Petzl-Erler M.L."/>
            <person name="Terenzi H."/>
            <person name="Vieira L.G.E."/>
            <person name="Almeida M.I.M."/>
            <person name="Alves L.R."/>
            <person name="Arantes O.M.N."/>
            <person name="Balsanelli E."/>
            <person name="Barcellos F.G."/>
            <person name="Baura V.A."/>
            <person name="Binde D.R."/>
            <person name="Campo R.J."/>
            <person name="Chubatsu L.S."/>
            <person name="Chueire L.M.O."/>
            <person name="Ciferri R.R."/>
            <person name="Correa L.C."/>
            <person name="da Conceicao Silva J.L."/>
            <person name="Dabul A.N.G."/>
            <person name="Dambros B.P."/>
            <person name="Faoro H."/>
            <person name="Favetti A."/>
            <person name="Friedermann G."/>
            <person name="Furlaneto M.C."/>
            <person name="Gasques L.S."/>
            <person name="Gimenes C.C.T."/>
            <person name="Gioppo N.M.R."/>
            <person name="Glienke-Blanco C."/>
            <person name="Godoy L.P."/>
            <person name="Guerra M.P."/>
            <person name="Karp S."/>
            <person name="Kava-Cordeiro V."/>
            <person name="Margarido V.P."/>
            <person name="Mathioni S.M."/>
            <person name="Menck-Soares M.A."/>
            <person name="Murace N.K."/>
            <person name="Nicolas M.F."/>
            <person name="Oliveira C.E.C."/>
            <person name="Pagnan N.A.B."/>
            <person name="Pamphile J.A."/>
            <person name="Patussi E.V."/>
            <person name="Pereira L.F.P."/>
            <person name="Pereira-Ferrari L."/>
            <person name="Pinto F.G.S."/>
            <person name="Precoma C."/>
            <person name="Prioli A.J."/>
            <person name="Prioli S.M.A.P."/>
            <person name="Raittz R.T."/>
            <person name="Ramos H.J.O."/>
            <person name="Ribeiro E.M.S.F."/>
            <person name="Rigo L.U."/>
            <person name="Rocha C.L.M.S.C."/>
            <person name="Rocha S.N."/>
            <person name="Santos K."/>
            <person name="Satori D."/>
            <person name="Silva A.G."/>
            <person name="Simao R.C.G."/>
            <person name="Soares M.A.M."/>
            <person name="Souza E.M."/>
            <person name="Steffens M.B.R."/>
            <person name="Steindel M."/>
            <person name="Tadra-Sfeir M.Z."/>
            <person name="Takahashi E.K."/>
            <person name="Torres R.A."/>
            <person name="Valle J.S."/>
            <person name="Vernal J.I."/>
            <person name="Vilas-Boas L.A."/>
            <person name="Watanabe M.A.E."/>
            <person name="Weiss V.A."/>
            <person name="Yates M.A."/>
            <person name="Souza E.M."/>
        </authorList>
    </citation>
    <scope>NUCLEOTIDE SEQUENCE [LARGE SCALE GENOMIC DNA]</scope>
    <source>
        <strain evidence="9 10">SmR1</strain>
    </source>
</reference>
<dbReference type="KEGG" id="hse:Hsero_4238"/>
<feature type="binding site" evidence="6">
    <location>
        <position position="23"/>
    </location>
    <ligand>
        <name>Ca(2+)</name>
        <dbReference type="ChEBI" id="CHEBI:29108"/>
    </ligand>
</feature>
<feature type="transmembrane region" description="Helical" evidence="8">
    <location>
        <begin position="106"/>
        <end position="126"/>
    </location>
</feature>
<gene>
    <name evidence="9" type="ordered locus">Hsero_4238</name>
</gene>
<keyword evidence="4 8" id="KW-1133">Transmembrane helix</keyword>
<dbReference type="Pfam" id="PF05875">
    <property type="entry name" value="Ceramidase"/>
    <property type="match status" value="1"/>
</dbReference>
<dbReference type="GO" id="GO:0046872">
    <property type="term" value="F:metal ion binding"/>
    <property type="evidence" value="ECO:0007669"/>
    <property type="project" value="UniProtKB-KW"/>
</dbReference>
<keyword evidence="5 8" id="KW-0472">Membrane</keyword>
<feature type="transmembrane region" description="Helical" evidence="8">
    <location>
        <begin position="79"/>
        <end position="99"/>
    </location>
</feature>
<keyword evidence="3" id="KW-0378">Hydrolase</keyword>
<feature type="transmembrane region" description="Helical" evidence="8">
    <location>
        <begin position="132"/>
        <end position="153"/>
    </location>
</feature>
<evidence type="ECO:0000256" key="6">
    <source>
        <dbReference type="PIRSR" id="PIRSR608901-1"/>
    </source>
</evidence>
<evidence type="ECO:0000256" key="1">
    <source>
        <dbReference type="ARBA" id="ARBA00004141"/>
    </source>
</evidence>
<feature type="transmembrane region" description="Helical" evidence="8">
    <location>
        <begin position="53"/>
        <end position="73"/>
    </location>
</feature>
<keyword evidence="10" id="KW-1185">Reference proteome</keyword>
<organism evidence="9 10">
    <name type="scientific">Herbaspirillum seropedicae (strain SmR1)</name>
    <dbReference type="NCBI Taxonomy" id="757424"/>
    <lineage>
        <taxon>Bacteria</taxon>
        <taxon>Pseudomonadati</taxon>
        <taxon>Pseudomonadota</taxon>
        <taxon>Betaproteobacteria</taxon>
        <taxon>Burkholderiales</taxon>
        <taxon>Oxalobacteraceae</taxon>
        <taxon>Herbaspirillum</taxon>
    </lineage>
</organism>
<comment type="subcellular location">
    <subcellularLocation>
        <location evidence="1">Membrane</location>
        <topology evidence="1">Multi-pass membrane protein</topology>
    </subcellularLocation>
</comment>
<dbReference type="GO" id="GO:0006672">
    <property type="term" value="P:ceramide metabolic process"/>
    <property type="evidence" value="ECO:0007669"/>
    <property type="project" value="InterPro"/>
</dbReference>
<dbReference type="RefSeq" id="WP_013236164.1">
    <property type="nucleotide sequence ID" value="NC_014323.1"/>
</dbReference>
<dbReference type="GO" id="GO:0016811">
    <property type="term" value="F:hydrolase activity, acting on carbon-nitrogen (but not peptide) bonds, in linear amides"/>
    <property type="evidence" value="ECO:0007669"/>
    <property type="project" value="InterPro"/>
</dbReference>
<dbReference type="InterPro" id="IPR008901">
    <property type="entry name" value="ACER"/>
</dbReference>
<evidence type="ECO:0000256" key="8">
    <source>
        <dbReference type="SAM" id="Phobius"/>
    </source>
</evidence>
<comment type="cofactor">
    <cofactor evidence="7">
        <name>Zn(2+)</name>
        <dbReference type="ChEBI" id="CHEBI:29105"/>
    </cofactor>
</comment>
<evidence type="ECO:0008006" key="11">
    <source>
        <dbReference type="Google" id="ProtNLM"/>
    </source>
</evidence>
<accession>D8IUH5</accession>
<dbReference type="OrthoDB" id="277121at2"/>
<feature type="transmembrane region" description="Helical" evidence="8">
    <location>
        <begin position="196"/>
        <end position="216"/>
    </location>
</feature>